<dbReference type="InterPro" id="IPR036909">
    <property type="entry name" value="Cyt_c-like_dom_sf"/>
</dbReference>
<dbReference type="PROSITE" id="PS51007">
    <property type="entry name" value="CYTC"/>
    <property type="match status" value="1"/>
</dbReference>
<dbReference type="PANTHER" id="PTHR35008">
    <property type="entry name" value="BLL4482 PROTEIN-RELATED"/>
    <property type="match status" value="1"/>
</dbReference>
<dbReference type="GO" id="GO:0009055">
    <property type="term" value="F:electron transfer activity"/>
    <property type="evidence" value="ECO:0007669"/>
    <property type="project" value="InterPro"/>
</dbReference>
<keyword evidence="2 4" id="KW-0479">Metal-binding</keyword>
<dbReference type="PANTHER" id="PTHR35008:SF8">
    <property type="entry name" value="ALCOHOL DEHYDROGENASE CYTOCHROME C SUBUNIT"/>
    <property type="match status" value="1"/>
</dbReference>
<keyword evidence="1 4" id="KW-0349">Heme</keyword>
<dbReference type="Gene3D" id="1.10.760.10">
    <property type="entry name" value="Cytochrome c-like domain"/>
    <property type="match status" value="1"/>
</dbReference>
<dbReference type="InterPro" id="IPR009056">
    <property type="entry name" value="Cyt_c-like_dom"/>
</dbReference>
<proteinExistence type="predicted"/>
<sequence length="194" mass="21250">MLKKLKLRRSHALIFGLIIIIGVVIWLWPPVKTEPQWPKTFGYGKTATQQEIAKLDIDVRPDGKGLPAGSGNVPNGAIIYANKCAACHAADGKEIKGVKLPGPPLVIGDGKTKTIGNYWPYATTLFDYVRRAMPYNAPGSLTNDEVYSLCAWLLNQNKITTASQVMNAHTLPQVKMPAQKLFIVDNRKGGPEVK</sequence>
<evidence type="ECO:0000256" key="4">
    <source>
        <dbReference type="PROSITE-ProRule" id="PRU00433"/>
    </source>
</evidence>
<keyword evidence="3 4" id="KW-0408">Iron</keyword>
<feature type="transmembrane region" description="Helical" evidence="5">
    <location>
        <begin position="12"/>
        <end position="29"/>
    </location>
</feature>
<evidence type="ECO:0000256" key="3">
    <source>
        <dbReference type="ARBA" id="ARBA00023004"/>
    </source>
</evidence>
<evidence type="ECO:0000259" key="6">
    <source>
        <dbReference type="PROSITE" id="PS51007"/>
    </source>
</evidence>
<keyword evidence="5" id="KW-1133">Transmembrane helix</keyword>
<evidence type="ECO:0000313" key="7">
    <source>
        <dbReference type="EMBL" id="AYL95085.1"/>
    </source>
</evidence>
<keyword evidence="8" id="KW-1185">Reference proteome</keyword>
<evidence type="ECO:0000256" key="5">
    <source>
        <dbReference type="SAM" id="Phobius"/>
    </source>
</evidence>
<dbReference type="EMBL" id="CP032869">
    <property type="protein sequence ID" value="AYL95085.1"/>
    <property type="molecule type" value="Genomic_DNA"/>
</dbReference>
<dbReference type="RefSeq" id="WP_119408789.1">
    <property type="nucleotide sequence ID" value="NZ_CP032869.1"/>
</dbReference>
<dbReference type="OrthoDB" id="9779283at2"/>
<name>A0A494VUZ8_9SPHI</name>
<dbReference type="GO" id="GO:0046872">
    <property type="term" value="F:metal ion binding"/>
    <property type="evidence" value="ECO:0007669"/>
    <property type="project" value="UniProtKB-KW"/>
</dbReference>
<organism evidence="7 8">
    <name type="scientific">Mucilaginibacter celer</name>
    <dbReference type="NCBI Taxonomy" id="2305508"/>
    <lineage>
        <taxon>Bacteria</taxon>
        <taxon>Pseudomonadati</taxon>
        <taxon>Bacteroidota</taxon>
        <taxon>Sphingobacteriia</taxon>
        <taxon>Sphingobacteriales</taxon>
        <taxon>Sphingobacteriaceae</taxon>
        <taxon>Mucilaginibacter</taxon>
    </lineage>
</organism>
<evidence type="ECO:0000256" key="1">
    <source>
        <dbReference type="ARBA" id="ARBA00022617"/>
    </source>
</evidence>
<keyword evidence="5" id="KW-0812">Transmembrane</keyword>
<dbReference type="GO" id="GO:0020037">
    <property type="term" value="F:heme binding"/>
    <property type="evidence" value="ECO:0007669"/>
    <property type="project" value="InterPro"/>
</dbReference>
<evidence type="ECO:0000256" key="2">
    <source>
        <dbReference type="ARBA" id="ARBA00022723"/>
    </source>
</evidence>
<keyword evidence="5" id="KW-0472">Membrane</keyword>
<dbReference type="KEGG" id="muh:HYN43_007155"/>
<protein>
    <submittedName>
        <fullName evidence="7">Cytochrome c</fullName>
    </submittedName>
</protein>
<dbReference type="SUPFAM" id="SSF46626">
    <property type="entry name" value="Cytochrome c"/>
    <property type="match status" value="1"/>
</dbReference>
<dbReference type="Proteomes" id="UP000270046">
    <property type="component" value="Chromosome"/>
</dbReference>
<dbReference type="InterPro" id="IPR051459">
    <property type="entry name" value="Cytochrome_c-type_DH"/>
</dbReference>
<dbReference type="Pfam" id="PF13442">
    <property type="entry name" value="Cytochrome_CBB3"/>
    <property type="match status" value="1"/>
</dbReference>
<reference evidence="7 8" key="1">
    <citation type="submission" date="2018-10" db="EMBL/GenBank/DDBJ databases">
        <title>Genome sequencing of Mucilaginibacter sp. HYN0043.</title>
        <authorList>
            <person name="Kim M."/>
            <person name="Yi H."/>
        </authorList>
    </citation>
    <scope>NUCLEOTIDE SEQUENCE [LARGE SCALE GENOMIC DNA]</scope>
    <source>
        <strain evidence="7 8">HYN0043</strain>
    </source>
</reference>
<gene>
    <name evidence="7" type="ORF">HYN43_007155</name>
</gene>
<accession>A0A494VUZ8</accession>
<feature type="domain" description="Cytochrome c" evidence="6">
    <location>
        <begin position="71"/>
        <end position="157"/>
    </location>
</feature>
<dbReference type="AlphaFoldDB" id="A0A494VUZ8"/>
<evidence type="ECO:0000313" key="8">
    <source>
        <dbReference type="Proteomes" id="UP000270046"/>
    </source>
</evidence>